<accession>A0ABQ9YBQ8</accession>
<keyword evidence="2" id="KW-1185">Reference proteome</keyword>
<dbReference type="InterPro" id="IPR016024">
    <property type="entry name" value="ARM-type_fold"/>
</dbReference>
<protein>
    <submittedName>
        <fullName evidence="1">Uncharacterized protein</fullName>
    </submittedName>
</protein>
<dbReference type="Proteomes" id="UP001281761">
    <property type="component" value="Unassembled WGS sequence"/>
</dbReference>
<sequence>MSEQTSLSNKTIVSISIDDDESDIANIALSGENPTESLRSHIQRFTAGDQSLSWTTLMEWFVEAVISAELFRNEHKFAPPLTFENIRIESASTILIDHPSSPHQPSIPGSLSSDISTICQFFLHIHRSLDQQHRLTLPLNPEQHDTIFAHIMVVLVKHFMASGDLKLPDSSPTDHSPYFAECFRQIPKTDDYESDPFIYSNLATSFTRFVLHPQNSSSFVLTDNSFLRGPYYQYSEELMDIVKKIKETHSLKKVKKRYNEWKEWVTMMEAFEKDETRESNISSLLKRLQCDDEEHIVDTLRILQKVASGVYSSFLHRFIDACIGCCGCFECDIVVSTFNKIGKSSPPPTVLTTLARISLFPHLRIAFHSLDALCHVAQGDTPALTLLPSPIFPSSSPHQQYCALSFLAALTKKLRIVFSDFQSYFPTDPSHLPKYAQITKHDPSIIKHSLSFCSCSFLIPTFLLKANPPIEVDSEIIRDLILFVKEALTTILTNISNIDSLVASLPSDSSPSAPLVYGVDTPILTSPQVLRNECEEYVNDTWAFFVGVAGRIPEPHKSSFQTIVLDDPSFTDLILDSLKLNHQGIREFILITISNIVIRFPQMKEQFMKANLVGRMFETVDFVSLPLSESRTLFQLTKFITSMFAPIGNNDEAWFQQYPLIRVSVFEPAKQFVTFIFHNSDKLLLSEKDKTLFEKDLCRIHHHMKNLEVRSDEHDVDFVSELVKWEIRAMVEMEMEWTFKHLLKSLLNRASKWRRNQPERQKRREVRLREEGWDDAFELRVVGMGADTNQEMVDFVEDFRNEQALNADEL</sequence>
<evidence type="ECO:0000313" key="2">
    <source>
        <dbReference type="Proteomes" id="UP001281761"/>
    </source>
</evidence>
<dbReference type="SUPFAM" id="SSF48371">
    <property type="entry name" value="ARM repeat"/>
    <property type="match status" value="1"/>
</dbReference>
<comment type="caution">
    <text evidence="1">The sequence shown here is derived from an EMBL/GenBank/DDBJ whole genome shotgun (WGS) entry which is preliminary data.</text>
</comment>
<reference evidence="1 2" key="1">
    <citation type="journal article" date="2022" name="bioRxiv">
        <title>Genomics of Preaxostyla Flagellates Illuminates Evolutionary Transitions and the Path Towards Mitochondrial Loss.</title>
        <authorList>
            <person name="Novak L.V.F."/>
            <person name="Treitli S.C."/>
            <person name="Pyrih J."/>
            <person name="Halakuc P."/>
            <person name="Pipaliya S.V."/>
            <person name="Vacek V."/>
            <person name="Brzon O."/>
            <person name="Soukal P."/>
            <person name="Eme L."/>
            <person name="Dacks J.B."/>
            <person name="Karnkowska A."/>
            <person name="Elias M."/>
            <person name="Hampl V."/>
        </authorList>
    </citation>
    <scope>NUCLEOTIDE SEQUENCE [LARGE SCALE GENOMIC DNA]</scope>
    <source>
        <strain evidence="1">NAU3</strain>
        <tissue evidence="1">Gut</tissue>
    </source>
</reference>
<proteinExistence type="predicted"/>
<gene>
    <name evidence="1" type="ORF">BLNAU_3886</name>
</gene>
<dbReference type="EMBL" id="JARBJD010000018">
    <property type="protein sequence ID" value="KAK2961118.1"/>
    <property type="molecule type" value="Genomic_DNA"/>
</dbReference>
<name>A0ABQ9YBQ8_9EUKA</name>
<organism evidence="1 2">
    <name type="scientific">Blattamonas nauphoetae</name>
    <dbReference type="NCBI Taxonomy" id="2049346"/>
    <lineage>
        <taxon>Eukaryota</taxon>
        <taxon>Metamonada</taxon>
        <taxon>Preaxostyla</taxon>
        <taxon>Oxymonadida</taxon>
        <taxon>Blattamonas</taxon>
    </lineage>
</organism>
<evidence type="ECO:0000313" key="1">
    <source>
        <dbReference type="EMBL" id="KAK2961118.1"/>
    </source>
</evidence>